<sequence>MTNVLRMLNSLPPIETLVCFESVARSGSFTAAARELSITQSAVSKQIKALEEALNCALFDRHARGITVSRAGASFLEEIEPVLYRLQRAVQKARNAQSGEAVTISCTLSVAHYWLFPRIVRFNQKYPDITVSVVSTNAMNEHSVGENDLGILYGSGDWTTLESAPLIHEIVYPVCSADMQFPEPATPGELRSLPLIQLDSHQWDCLDWQDWFDHFGVDYQIPGKAITFNQLTLTLNAALEGLGVSLVWDSMARTAIDAGKLKRVGQFQFETGRGDHLVYVKHRPLSTQAATFRDWLLTTI</sequence>
<dbReference type="InterPro" id="IPR036390">
    <property type="entry name" value="WH_DNA-bd_sf"/>
</dbReference>
<dbReference type="Gene3D" id="1.10.10.10">
    <property type="entry name" value="Winged helix-like DNA-binding domain superfamily/Winged helix DNA-binding domain"/>
    <property type="match status" value="1"/>
</dbReference>
<dbReference type="EMBL" id="JAKLJA010000082">
    <property type="protein sequence ID" value="MCG5078946.1"/>
    <property type="molecule type" value="Genomic_DNA"/>
</dbReference>
<dbReference type="RefSeq" id="WP_238468915.1">
    <property type="nucleotide sequence ID" value="NZ_JAKLJA010000082.1"/>
</dbReference>
<dbReference type="GO" id="GO:0006351">
    <property type="term" value="P:DNA-templated transcription"/>
    <property type="evidence" value="ECO:0007669"/>
    <property type="project" value="TreeGrafter"/>
</dbReference>
<comment type="caution">
    <text evidence="6">The sequence shown here is derived from an EMBL/GenBank/DDBJ whole genome shotgun (WGS) entry which is preliminary data.</text>
</comment>
<keyword evidence="4" id="KW-0804">Transcription</keyword>
<evidence type="ECO:0000256" key="2">
    <source>
        <dbReference type="ARBA" id="ARBA00023015"/>
    </source>
</evidence>
<organism evidence="6 7">
    <name type="scientific">Paraburkholderia tagetis</name>
    <dbReference type="NCBI Taxonomy" id="2913261"/>
    <lineage>
        <taxon>Bacteria</taxon>
        <taxon>Pseudomonadati</taxon>
        <taxon>Pseudomonadota</taxon>
        <taxon>Betaproteobacteria</taxon>
        <taxon>Burkholderiales</taxon>
        <taxon>Burkholderiaceae</taxon>
        <taxon>Paraburkholderia</taxon>
    </lineage>
</organism>
<gene>
    <name evidence="6" type="ORF">L5014_37500</name>
</gene>
<evidence type="ECO:0000256" key="4">
    <source>
        <dbReference type="ARBA" id="ARBA00023163"/>
    </source>
</evidence>
<dbReference type="InterPro" id="IPR000847">
    <property type="entry name" value="LysR_HTH_N"/>
</dbReference>
<dbReference type="SUPFAM" id="SSF46785">
    <property type="entry name" value="Winged helix' DNA-binding domain"/>
    <property type="match status" value="1"/>
</dbReference>
<name>A0A9X1UPR5_9BURK</name>
<dbReference type="Pfam" id="PF00126">
    <property type="entry name" value="HTH_1"/>
    <property type="match status" value="1"/>
</dbReference>
<evidence type="ECO:0000256" key="3">
    <source>
        <dbReference type="ARBA" id="ARBA00023125"/>
    </source>
</evidence>
<dbReference type="InterPro" id="IPR005119">
    <property type="entry name" value="LysR_subst-bd"/>
</dbReference>
<evidence type="ECO:0000313" key="6">
    <source>
        <dbReference type="EMBL" id="MCG5078946.1"/>
    </source>
</evidence>
<feature type="domain" description="HTH lysR-type" evidence="5">
    <location>
        <begin position="12"/>
        <end position="69"/>
    </location>
</feature>
<dbReference type="GO" id="GO:0003700">
    <property type="term" value="F:DNA-binding transcription factor activity"/>
    <property type="evidence" value="ECO:0007669"/>
    <property type="project" value="InterPro"/>
</dbReference>
<keyword evidence="3" id="KW-0238">DNA-binding</keyword>
<dbReference type="PROSITE" id="PS50931">
    <property type="entry name" value="HTH_LYSR"/>
    <property type="match status" value="1"/>
</dbReference>
<dbReference type="SUPFAM" id="SSF53850">
    <property type="entry name" value="Periplasmic binding protein-like II"/>
    <property type="match status" value="1"/>
</dbReference>
<reference evidence="6" key="1">
    <citation type="submission" date="2022-01" db="EMBL/GenBank/DDBJ databases">
        <title>Genome sequence and assembly of Parabukholderia sp. RG36.</title>
        <authorList>
            <person name="Chhetri G."/>
        </authorList>
    </citation>
    <scope>NUCLEOTIDE SEQUENCE</scope>
    <source>
        <strain evidence="6">RG36</strain>
    </source>
</reference>
<keyword evidence="7" id="KW-1185">Reference proteome</keyword>
<dbReference type="PANTHER" id="PTHR30537:SF74">
    <property type="entry name" value="HTH-TYPE TRANSCRIPTIONAL REGULATOR TRPI"/>
    <property type="match status" value="1"/>
</dbReference>
<accession>A0A9X1UPR5</accession>
<dbReference type="Proteomes" id="UP001139308">
    <property type="component" value="Unassembled WGS sequence"/>
</dbReference>
<evidence type="ECO:0000256" key="1">
    <source>
        <dbReference type="ARBA" id="ARBA00009437"/>
    </source>
</evidence>
<dbReference type="InterPro" id="IPR058163">
    <property type="entry name" value="LysR-type_TF_proteobact-type"/>
</dbReference>
<dbReference type="InterPro" id="IPR036388">
    <property type="entry name" value="WH-like_DNA-bd_sf"/>
</dbReference>
<dbReference type="GO" id="GO:0043565">
    <property type="term" value="F:sequence-specific DNA binding"/>
    <property type="evidence" value="ECO:0007669"/>
    <property type="project" value="TreeGrafter"/>
</dbReference>
<dbReference type="PANTHER" id="PTHR30537">
    <property type="entry name" value="HTH-TYPE TRANSCRIPTIONAL REGULATOR"/>
    <property type="match status" value="1"/>
</dbReference>
<protein>
    <submittedName>
        <fullName evidence="6">LysR substrate-binding domain-containing protein</fullName>
    </submittedName>
</protein>
<proteinExistence type="inferred from homology"/>
<dbReference type="FunFam" id="1.10.10.10:FF:000001">
    <property type="entry name" value="LysR family transcriptional regulator"/>
    <property type="match status" value="1"/>
</dbReference>
<dbReference type="AlphaFoldDB" id="A0A9X1UPR5"/>
<evidence type="ECO:0000313" key="7">
    <source>
        <dbReference type="Proteomes" id="UP001139308"/>
    </source>
</evidence>
<comment type="similarity">
    <text evidence="1">Belongs to the LysR transcriptional regulatory family.</text>
</comment>
<keyword evidence="2" id="KW-0805">Transcription regulation</keyword>
<dbReference type="Gene3D" id="3.40.190.10">
    <property type="entry name" value="Periplasmic binding protein-like II"/>
    <property type="match status" value="2"/>
</dbReference>
<dbReference type="PRINTS" id="PR00039">
    <property type="entry name" value="HTHLYSR"/>
</dbReference>
<evidence type="ECO:0000259" key="5">
    <source>
        <dbReference type="PROSITE" id="PS50931"/>
    </source>
</evidence>
<dbReference type="CDD" id="cd08432">
    <property type="entry name" value="PBP2_GcdR_TrpI_HvrB_AmpR_like"/>
    <property type="match status" value="1"/>
</dbReference>
<dbReference type="Pfam" id="PF03466">
    <property type="entry name" value="LysR_substrate"/>
    <property type="match status" value="1"/>
</dbReference>